<name>A0A8D9CFJ9_9VIRU</name>
<reference evidence="1" key="1">
    <citation type="submission" date="2021-06" db="EMBL/GenBank/DDBJ databases">
        <authorList>
            <person name="Gannon L."/>
            <person name="Redgwell R T."/>
            <person name="Michniewski S."/>
            <person name="Harrison D C."/>
            <person name="Millard A."/>
        </authorList>
    </citation>
    <scope>NUCLEOTIDE SEQUENCE</scope>
</reference>
<evidence type="ECO:0000313" key="1">
    <source>
        <dbReference type="EMBL" id="CAG7581113.1"/>
    </source>
</evidence>
<organism evidence="1">
    <name type="scientific">uncultured marine phage</name>
    <dbReference type="NCBI Taxonomy" id="707152"/>
    <lineage>
        <taxon>Viruses</taxon>
        <taxon>environmental samples</taxon>
    </lineage>
</organism>
<gene>
    <name evidence="1" type="ORF">SLAVMIC_00681</name>
</gene>
<proteinExistence type="predicted"/>
<protein>
    <submittedName>
        <fullName evidence="1">Uncharacterized protein</fullName>
    </submittedName>
</protein>
<sequence length="79" mass="9292">MKKFKVGEQVRVITDQYVGLTGLDGIVTEVYTTHNNYYEVTFKLADLGGYNGSQLFYEDEIENIQRRREERLKKLLDKN</sequence>
<dbReference type="EMBL" id="OU342829">
    <property type="protein sequence ID" value="CAG7581113.1"/>
    <property type="molecule type" value="Genomic_DNA"/>
</dbReference>
<accession>A0A8D9CFJ9</accession>